<evidence type="ECO:0000256" key="7">
    <source>
        <dbReference type="ARBA" id="ARBA00022490"/>
    </source>
</evidence>
<comment type="similarity">
    <text evidence="14 16">Belongs to the type III pantothenate kinase family.</text>
</comment>
<sequence length="238" mass="26294">MNLTIDQGNSSTKLGFFDKGEVIATYKLDFLDQKNMGPIIKRHSPTNAVISSVTRDKSFFKNFFSNLPGQLIFFDHTTPIPLKNNYKTPETLGKDRLAAVIGANTLYPGYPLLVIDAGTAVTFDLVSHNIYHGGNISPGLSMRYKALHQQTQKLPMVTPGDGPFWGGTTEEAIRAGVKNSLIMEIEGYISQVKEEYPDAKTIITGGDADFFVSYTKNIIFVHPNLVLSGLNRIIEYNA</sequence>
<dbReference type="Pfam" id="PF03309">
    <property type="entry name" value="Pan_kinase"/>
    <property type="match status" value="1"/>
</dbReference>
<dbReference type="InterPro" id="IPR004619">
    <property type="entry name" value="Type_III_PanK"/>
</dbReference>
<evidence type="ECO:0000256" key="2">
    <source>
        <dbReference type="ARBA" id="ARBA00001958"/>
    </source>
</evidence>
<evidence type="ECO:0000256" key="12">
    <source>
        <dbReference type="ARBA" id="ARBA00022958"/>
    </source>
</evidence>
<keyword evidence="18" id="KW-1185">Reference proteome</keyword>
<dbReference type="UniPathway" id="UPA00241">
    <property type="reaction ID" value="UER00352"/>
</dbReference>
<evidence type="ECO:0000256" key="8">
    <source>
        <dbReference type="ARBA" id="ARBA00022679"/>
    </source>
</evidence>
<dbReference type="EMBL" id="QEWP01000001">
    <property type="protein sequence ID" value="PWE01421.1"/>
    <property type="molecule type" value="Genomic_DNA"/>
</dbReference>
<dbReference type="PANTHER" id="PTHR34265">
    <property type="entry name" value="TYPE III PANTOTHENATE KINASE"/>
    <property type="match status" value="1"/>
</dbReference>
<gene>
    <name evidence="16" type="primary">coaX</name>
    <name evidence="17" type="ORF">DDZ16_02750</name>
</gene>
<evidence type="ECO:0000256" key="11">
    <source>
        <dbReference type="ARBA" id="ARBA00022840"/>
    </source>
</evidence>
<dbReference type="PANTHER" id="PTHR34265:SF1">
    <property type="entry name" value="TYPE III PANTOTHENATE KINASE"/>
    <property type="match status" value="1"/>
</dbReference>
<dbReference type="OrthoDB" id="9804707at2"/>
<proteinExistence type="inferred from homology"/>
<keyword evidence="8 16" id="KW-0808">Transferase</keyword>
<evidence type="ECO:0000256" key="6">
    <source>
        <dbReference type="ARBA" id="ARBA00012102"/>
    </source>
</evidence>
<evidence type="ECO:0000256" key="3">
    <source>
        <dbReference type="ARBA" id="ARBA00004496"/>
    </source>
</evidence>
<keyword evidence="9 16" id="KW-0547">Nucleotide-binding</keyword>
<evidence type="ECO:0000256" key="16">
    <source>
        <dbReference type="HAMAP-Rule" id="MF_01274"/>
    </source>
</evidence>
<feature type="binding site" evidence="16">
    <location>
        <begin position="6"/>
        <end position="13"/>
    </location>
    <ligand>
        <name>ATP</name>
        <dbReference type="ChEBI" id="CHEBI:30616"/>
    </ligand>
</feature>
<dbReference type="GO" id="GO:0015937">
    <property type="term" value="P:coenzyme A biosynthetic process"/>
    <property type="evidence" value="ECO:0007669"/>
    <property type="project" value="UniProtKB-UniRule"/>
</dbReference>
<name>A0A2U2BED3_9BACT</name>
<dbReference type="HAMAP" id="MF_01274">
    <property type="entry name" value="Pantothen_kinase_3"/>
    <property type="match status" value="1"/>
</dbReference>
<dbReference type="CDD" id="cd24015">
    <property type="entry name" value="ASKHA_NBD_PanK-III"/>
    <property type="match status" value="1"/>
</dbReference>
<dbReference type="SUPFAM" id="SSF53067">
    <property type="entry name" value="Actin-like ATPase domain"/>
    <property type="match status" value="2"/>
</dbReference>
<evidence type="ECO:0000256" key="1">
    <source>
        <dbReference type="ARBA" id="ARBA00001206"/>
    </source>
</evidence>
<evidence type="ECO:0000256" key="10">
    <source>
        <dbReference type="ARBA" id="ARBA00022777"/>
    </source>
</evidence>
<dbReference type="GO" id="GO:0005524">
    <property type="term" value="F:ATP binding"/>
    <property type="evidence" value="ECO:0007669"/>
    <property type="project" value="UniProtKB-UniRule"/>
</dbReference>
<evidence type="ECO:0000313" key="17">
    <source>
        <dbReference type="EMBL" id="PWE01421.1"/>
    </source>
</evidence>
<dbReference type="GO" id="GO:0046872">
    <property type="term" value="F:metal ion binding"/>
    <property type="evidence" value="ECO:0007669"/>
    <property type="project" value="UniProtKB-KW"/>
</dbReference>
<evidence type="ECO:0000256" key="4">
    <source>
        <dbReference type="ARBA" id="ARBA00005225"/>
    </source>
</evidence>
<keyword evidence="16" id="KW-0479">Metal-binding</keyword>
<dbReference type="EC" id="2.7.1.33" evidence="6 16"/>
<comment type="function">
    <text evidence="16">Catalyzes the phosphorylation of pantothenate (Pan), the first step in CoA biosynthesis.</text>
</comment>
<keyword evidence="13 16" id="KW-0173">Coenzyme A biosynthesis</keyword>
<dbReference type="RefSeq" id="WP_109262871.1">
    <property type="nucleotide sequence ID" value="NZ_QEWP01000001.1"/>
</dbReference>
<evidence type="ECO:0000313" key="18">
    <source>
        <dbReference type="Proteomes" id="UP000244956"/>
    </source>
</evidence>
<feature type="binding site" evidence="16">
    <location>
        <position position="86"/>
    </location>
    <ligand>
        <name>substrate</name>
    </ligand>
</feature>
<dbReference type="Proteomes" id="UP000244956">
    <property type="component" value="Unassembled WGS sequence"/>
</dbReference>
<feature type="binding site" evidence="16">
    <location>
        <begin position="93"/>
        <end position="96"/>
    </location>
    <ligand>
        <name>substrate</name>
    </ligand>
</feature>
<dbReference type="InterPro" id="IPR043129">
    <property type="entry name" value="ATPase_NBD"/>
</dbReference>
<comment type="pathway">
    <text evidence="4 16">Cofactor biosynthesis; coenzyme A biosynthesis; CoA from (R)-pantothenate: step 1/5.</text>
</comment>
<dbReference type="GO" id="GO:0004594">
    <property type="term" value="F:pantothenate kinase activity"/>
    <property type="evidence" value="ECO:0007669"/>
    <property type="project" value="UniProtKB-UniRule"/>
</dbReference>
<evidence type="ECO:0000256" key="13">
    <source>
        <dbReference type="ARBA" id="ARBA00022993"/>
    </source>
</evidence>
<organism evidence="17 18">
    <name type="scientific">Marinilabilia rubra</name>
    <dbReference type="NCBI Taxonomy" id="2162893"/>
    <lineage>
        <taxon>Bacteria</taxon>
        <taxon>Pseudomonadati</taxon>
        <taxon>Bacteroidota</taxon>
        <taxon>Bacteroidia</taxon>
        <taxon>Marinilabiliales</taxon>
        <taxon>Marinilabiliaceae</taxon>
        <taxon>Marinilabilia</taxon>
    </lineage>
</organism>
<feature type="binding site" evidence="16">
    <location>
        <position position="119"/>
    </location>
    <ligand>
        <name>ATP</name>
        <dbReference type="ChEBI" id="CHEBI:30616"/>
    </ligand>
</feature>
<evidence type="ECO:0000256" key="5">
    <source>
        <dbReference type="ARBA" id="ARBA00011738"/>
    </source>
</evidence>
<comment type="cofactor">
    <cofactor evidence="16">
        <name>NH4(+)</name>
        <dbReference type="ChEBI" id="CHEBI:28938"/>
    </cofactor>
    <cofactor evidence="16">
        <name>K(+)</name>
        <dbReference type="ChEBI" id="CHEBI:29103"/>
    </cofactor>
    <text evidence="16">A monovalent cation. Ammonium or potassium.</text>
</comment>
<dbReference type="Gene3D" id="3.30.420.40">
    <property type="match status" value="1"/>
</dbReference>
<comment type="caution">
    <text evidence="17">The sequence shown here is derived from an EMBL/GenBank/DDBJ whole genome shotgun (WGS) entry which is preliminary data.</text>
</comment>
<keyword evidence="7 16" id="KW-0963">Cytoplasm</keyword>
<comment type="catalytic activity">
    <reaction evidence="1 16">
        <text>(R)-pantothenate + ATP = (R)-4'-phosphopantothenate + ADP + H(+)</text>
        <dbReference type="Rhea" id="RHEA:16373"/>
        <dbReference type="ChEBI" id="CHEBI:10986"/>
        <dbReference type="ChEBI" id="CHEBI:15378"/>
        <dbReference type="ChEBI" id="CHEBI:29032"/>
        <dbReference type="ChEBI" id="CHEBI:30616"/>
        <dbReference type="ChEBI" id="CHEBI:456216"/>
        <dbReference type="EC" id="2.7.1.33"/>
    </reaction>
</comment>
<comment type="subunit">
    <text evidence="5 16">Homodimer.</text>
</comment>
<keyword evidence="12 16" id="KW-0630">Potassium</keyword>
<comment type="cofactor">
    <cofactor evidence="2">
        <name>K(+)</name>
        <dbReference type="ChEBI" id="CHEBI:29103"/>
    </cofactor>
</comment>
<feature type="binding site" evidence="16">
    <location>
        <position position="169"/>
    </location>
    <ligand>
        <name>substrate</name>
    </ligand>
</feature>
<evidence type="ECO:0000256" key="15">
    <source>
        <dbReference type="ARBA" id="ARBA00040883"/>
    </source>
</evidence>
<protein>
    <recommendedName>
        <fullName evidence="15 16">Type III pantothenate kinase</fullName>
        <ecNumber evidence="6 16">2.7.1.33</ecNumber>
    </recommendedName>
    <alternativeName>
        <fullName evidence="16">PanK-III</fullName>
    </alternativeName>
    <alternativeName>
        <fullName evidence="16">Pantothenic acid kinase</fullName>
    </alternativeName>
</protein>
<reference evidence="17 18" key="1">
    <citation type="submission" date="2018-05" db="EMBL/GenBank/DDBJ databases">
        <title>Marinilabilia rubrum sp. nov., isolated from saltern sediment.</title>
        <authorList>
            <person name="Zhang R."/>
        </authorList>
    </citation>
    <scope>NUCLEOTIDE SEQUENCE [LARGE SCALE GENOMIC DNA]</scope>
    <source>
        <strain evidence="17 18">WTE16</strain>
    </source>
</reference>
<dbReference type="GO" id="GO:0005737">
    <property type="term" value="C:cytoplasm"/>
    <property type="evidence" value="ECO:0007669"/>
    <property type="project" value="UniProtKB-SubCell"/>
</dbReference>
<evidence type="ECO:0000256" key="14">
    <source>
        <dbReference type="ARBA" id="ARBA00038036"/>
    </source>
</evidence>
<comment type="subcellular location">
    <subcellularLocation>
        <location evidence="3 16">Cytoplasm</location>
    </subcellularLocation>
</comment>
<evidence type="ECO:0000256" key="9">
    <source>
        <dbReference type="ARBA" id="ARBA00022741"/>
    </source>
</evidence>
<accession>A0A2U2BED3</accession>
<dbReference type="NCBIfam" id="TIGR00671">
    <property type="entry name" value="baf"/>
    <property type="match status" value="1"/>
</dbReference>
<feature type="active site" description="Proton acceptor" evidence="16">
    <location>
        <position position="95"/>
    </location>
</feature>
<feature type="binding site" evidence="16">
    <location>
        <position position="116"/>
    </location>
    <ligand>
        <name>K(+)</name>
        <dbReference type="ChEBI" id="CHEBI:29103"/>
    </ligand>
</feature>
<keyword evidence="10 16" id="KW-0418">Kinase</keyword>
<dbReference type="AlphaFoldDB" id="A0A2U2BED3"/>
<keyword evidence="11 16" id="KW-0067">ATP-binding</keyword>